<organism evidence="1 2">
    <name type="scientific">Pholiota conissans</name>
    <dbReference type="NCBI Taxonomy" id="109636"/>
    <lineage>
        <taxon>Eukaryota</taxon>
        <taxon>Fungi</taxon>
        <taxon>Dikarya</taxon>
        <taxon>Basidiomycota</taxon>
        <taxon>Agaricomycotina</taxon>
        <taxon>Agaricomycetes</taxon>
        <taxon>Agaricomycetidae</taxon>
        <taxon>Agaricales</taxon>
        <taxon>Agaricineae</taxon>
        <taxon>Strophariaceae</taxon>
        <taxon>Pholiota</taxon>
    </lineage>
</organism>
<dbReference type="AlphaFoldDB" id="A0A9P5Z3G9"/>
<comment type="caution">
    <text evidence="1">The sequence shown here is derived from an EMBL/GenBank/DDBJ whole genome shotgun (WGS) entry which is preliminary data.</text>
</comment>
<evidence type="ECO:0000313" key="1">
    <source>
        <dbReference type="EMBL" id="KAF9480437.1"/>
    </source>
</evidence>
<protein>
    <recommendedName>
        <fullName evidence="3">Trypsin-like peptidase domain-containing protein</fullName>
    </recommendedName>
</protein>
<dbReference type="Pfam" id="PF13365">
    <property type="entry name" value="Trypsin_2"/>
    <property type="match status" value="1"/>
</dbReference>
<dbReference type="Proteomes" id="UP000807469">
    <property type="component" value="Unassembled WGS sequence"/>
</dbReference>
<dbReference type="EMBL" id="MU155194">
    <property type="protein sequence ID" value="KAF9480437.1"/>
    <property type="molecule type" value="Genomic_DNA"/>
</dbReference>
<evidence type="ECO:0008006" key="3">
    <source>
        <dbReference type="Google" id="ProtNLM"/>
    </source>
</evidence>
<evidence type="ECO:0000313" key="2">
    <source>
        <dbReference type="Proteomes" id="UP000807469"/>
    </source>
</evidence>
<dbReference type="OrthoDB" id="10054765at2759"/>
<name>A0A9P5Z3G9_9AGAR</name>
<dbReference type="InterPro" id="IPR009003">
    <property type="entry name" value="Peptidase_S1_PA"/>
</dbReference>
<sequence>MFRSSITFGRHASLVLLRLQASQPRCFATVSSSIIAQPPHPPPPPSPEEGLVDDVPPLLDARVLQAAARPHATTIGEIVKQYLTSAGTVLDAALPYEPSPAAERRPRIGDPGESAREVVTVAHVARDGLEHKLTLASGFALNVRDKGVAGEGEGETLVLTCAHTLEEARTWRLRNWPLLMSAMTNRRTKQASGTFVVAGRGSALKVFPVSRVVSALPRSDLLLLSCALPEGMVRTLPVSPYPAHAGTAIRAHFVAHDTLRTTEGWNEWIGDTWGKWEAGRVVGYRDFAGRETEPGTYDALSHLLFTPLPTAGSSGGPIIDEETGAVVGVMLGTRMDSRVEGSRGWGVPAESIFEMFSLPGLEGKK</sequence>
<accession>A0A9P5Z3G9</accession>
<dbReference type="SUPFAM" id="SSF50494">
    <property type="entry name" value="Trypsin-like serine proteases"/>
    <property type="match status" value="1"/>
</dbReference>
<reference evidence="1" key="1">
    <citation type="submission" date="2020-11" db="EMBL/GenBank/DDBJ databases">
        <authorList>
            <consortium name="DOE Joint Genome Institute"/>
            <person name="Ahrendt S."/>
            <person name="Riley R."/>
            <person name="Andreopoulos W."/>
            <person name="Labutti K."/>
            <person name="Pangilinan J."/>
            <person name="Ruiz-Duenas F.J."/>
            <person name="Barrasa J.M."/>
            <person name="Sanchez-Garcia M."/>
            <person name="Camarero S."/>
            <person name="Miyauchi S."/>
            <person name="Serrano A."/>
            <person name="Linde D."/>
            <person name="Babiker R."/>
            <person name="Drula E."/>
            <person name="Ayuso-Fernandez I."/>
            <person name="Pacheco R."/>
            <person name="Padilla G."/>
            <person name="Ferreira P."/>
            <person name="Barriuso J."/>
            <person name="Kellner H."/>
            <person name="Castanera R."/>
            <person name="Alfaro M."/>
            <person name="Ramirez L."/>
            <person name="Pisabarro A.G."/>
            <person name="Kuo A."/>
            <person name="Tritt A."/>
            <person name="Lipzen A."/>
            <person name="He G."/>
            <person name="Yan M."/>
            <person name="Ng V."/>
            <person name="Cullen D."/>
            <person name="Martin F."/>
            <person name="Rosso M.-N."/>
            <person name="Henrissat B."/>
            <person name="Hibbett D."/>
            <person name="Martinez A.T."/>
            <person name="Grigoriev I.V."/>
        </authorList>
    </citation>
    <scope>NUCLEOTIDE SEQUENCE</scope>
    <source>
        <strain evidence="1">CIRM-BRFM 674</strain>
    </source>
</reference>
<keyword evidence="2" id="KW-1185">Reference proteome</keyword>
<gene>
    <name evidence="1" type="ORF">BDN70DRAFT_805285</name>
</gene>
<proteinExistence type="predicted"/>